<evidence type="ECO:0000313" key="6">
    <source>
        <dbReference type="Proteomes" id="UP000215596"/>
    </source>
</evidence>
<evidence type="ECO:0000259" key="4">
    <source>
        <dbReference type="PROSITE" id="PS50949"/>
    </source>
</evidence>
<keyword evidence="1" id="KW-0805">Transcription regulation</keyword>
<dbReference type="GO" id="GO:0003700">
    <property type="term" value="F:DNA-binding transcription factor activity"/>
    <property type="evidence" value="ECO:0007669"/>
    <property type="project" value="InterPro"/>
</dbReference>
<dbReference type="Proteomes" id="UP000215596">
    <property type="component" value="Unassembled WGS sequence"/>
</dbReference>
<dbReference type="PRINTS" id="PR00035">
    <property type="entry name" value="HTHGNTR"/>
</dbReference>
<reference evidence="5 6" key="1">
    <citation type="submission" date="2017-07" db="EMBL/GenBank/DDBJ databases">
        <title>Isolation and whole genome analysis of endospore-forming bacteria from heroin.</title>
        <authorList>
            <person name="Kalinowski J."/>
            <person name="Ahrens B."/>
            <person name="Al-Dilaimi A."/>
            <person name="Winkler A."/>
            <person name="Wibberg D."/>
            <person name="Schleenbecker U."/>
            <person name="Ruckert C."/>
            <person name="Wolfel R."/>
            <person name="Grass G."/>
        </authorList>
    </citation>
    <scope>NUCLEOTIDE SEQUENCE [LARGE SCALE GENOMIC DNA]</scope>
    <source>
        <strain evidence="5 6">7537-G1</strain>
    </source>
</reference>
<dbReference type="InterPro" id="IPR036388">
    <property type="entry name" value="WH-like_DNA-bd_sf"/>
</dbReference>
<comment type="caution">
    <text evidence="5">The sequence shown here is derived from an EMBL/GenBank/DDBJ whole genome shotgun (WGS) entry which is preliminary data.</text>
</comment>
<gene>
    <name evidence="5" type="ORF">CHH67_15595</name>
</gene>
<dbReference type="InterPro" id="IPR000524">
    <property type="entry name" value="Tscrpt_reg_HTH_GntR"/>
</dbReference>
<dbReference type="Gene3D" id="1.10.10.10">
    <property type="entry name" value="Winged helix-like DNA-binding domain superfamily/Winged helix DNA-binding domain"/>
    <property type="match status" value="1"/>
</dbReference>
<dbReference type="EMBL" id="NPBY01000046">
    <property type="protein sequence ID" value="PAD75292.1"/>
    <property type="molecule type" value="Genomic_DNA"/>
</dbReference>
<keyword evidence="2" id="KW-0238">DNA-binding</keyword>
<sequence length="218" mass="25864">MSELPLVEVAYRTIREKLLNAEFLPGSLFSENELAQQLNMSRTPIRDAIRLLEQEGFVETLTKKGIRVNSIDINELFDMFDLLTALYLFALQVVEQYDEPVDLQTMERYLNQMIAASERKQFREYYESGLSMMRTFLESIHNEVILKTFDLYRDKIIFYIVSHRSYNNPSRPYTGKKSYNDIYMHLRERDYTAAKKALLDAKWYVRDEIVRTGRIQNP</sequence>
<evidence type="ECO:0000256" key="3">
    <source>
        <dbReference type="ARBA" id="ARBA00023163"/>
    </source>
</evidence>
<evidence type="ECO:0000256" key="1">
    <source>
        <dbReference type="ARBA" id="ARBA00023015"/>
    </source>
</evidence>
<accession>A0A268EQ94</accession>
<dbReference type="InterPro" id="IPR036390">
    <property type="entry name" value="WH_DNA-bd_sf"/>
</dbReference>
<protein>
    <recommendedName>
        <fullName evidence="4">HTH gntR-type domain-containing protein</fullName>
    </recommendedName>
</protein>
<dbReference type="PANTHER" id="PTHR43537">
    <property type="entry name" value="TRANSCRIPTIONAL REGULATOR, GNTR FAMILY"/>
    <property type="match status" value="1"/>
</dbReference>
<dbReference type="SUPFAM" id="SSF46785">
    <property type="entry name" value="Winged helix' DNA-binding domain"/>
    <property type="match status" value="1"/>
</dbReference>
<proteinExistence type="predicted"/>
<evidence type="ECO:0000313" key="5">
    <source>
        <dbReference type="EMBL" id="PAD75292.1"/>
    </source>
</evidence>
<dbReference type="GO" id="GO:0003677">
    <property type="term" value="F:DNA binding"/>
    <property type="evidence" value="ECO:0007669"/>
    <property type="project" value="UniProtKB-KW"/>
</dbReference>
<dbReference type="InterPro" id="IPR011711">
    <property type="entry name" value="GntR_C"/>
</dbReference>
<dbReference type="Gene3D" id="1.20.120.530">
    <property type="entry name" value="GntR ligand-binding domain-like"/>
    <property type="match status" value="1"/>
</dbReference>
<dbReference type="PROSITE" id="PS50949">
    <property type="entry name" value="HTH_GNTR"/>
    <property type="match status" value="1"/>
</dbReference>
<evidence type="ECO:0000256" key="2">
    <source>
        <dbReference type="ARBA" id="ARBA00023125"/>
    </source>
</evidence>
<dbReference type="Pfam" id="PF00392">
    <property type="entry name" value="GntR"/>
    <property type="match status" value="1"/>
</dbReference>
<dbReference type="OrthoDB" id="9781630at2"/>
<dbReference type="CDD" id="cd07377">
    <property type="entry name" value="WHTH_GntR"/>
    <property type="match status" value="1"/>
</dbReference>
<dbReference type="RefSeq" id="WP_095266129.1">
    <property type="nucleotide sequence ID" value="NZ_NPBY01000046.1"/>
</dbReference>
<dbReference type="Pfam" id="PF07729">
    <property type="entry name" value="FCD"/>
    <property type="match status" value="1"/>
</dbReference>
<name>A0A268EQ94_9BACL</name>
<keyword evidence="3" id="KW-0804">Transcription</keyword>
<feature type="domain" description="HTH gntR-type" evidence="4">
    <location>
        <begin position="4"/>
        <end position="71"/>
    </location>
</feature>
<dbReference type="InterPro" id="IPR008920">
    <property type="entry name" value="TF_FadR/GntR_C"/>
</dbReference>
<dbReference type="SUPFAM" id="SSF48008">
    <property type="entry name" value="GntR ligand-binding domain-like"/>
    <property type="match status" value="1"/>
</dbReference>
<organism evidence="5 6">
    <name type="scientific">Paenibacillus campinasensis</name>
    <dbReference type="NCBI Taxonomy" id="66347"/>
    <lineage>
        <taxon>Bacteria</taxon>
        <taxon>Bacillati</taxon>
        <taxon>Bacillota</taxon>
        <taxon>Bacilli</taxon>
        <taxon>Bacillales</taxon>
        <taxon>Paenibacillaceae</taxon>
        <taxon>Paenibacillus</taxon>
    </lineage>
</organism>
<dbReference type="AlphaFoldDB" id="A0A268EQ94"/>
<dbReference type="PANTHER" id="PTHR43537:SF24">
    <property type="entry name" value="GLUCONATE OPERON TRANSCRIPTIONAL REPRESSOR"/>
    <property type="match status" value="1"/>
</dbReference>
<dbReference type="SMART" id="SM00345">
    <property type="entry name" value="HTH_GNTR"/>
    <property type="match status" value="1"/>
</dbReference>